<evidence type="ECO:0000256" key="3">
    <source>
        <dbReference type="ARBA" id="ARBA00022801"/>
    </source>
</evidence>
<feature type="signal peptide" evidence="5">
    <location>
        <begin position="1"/>
        <end position="27"/>
    </location>
</feature>
<name>A0A2S3IGW3_9POAL</name>
<dbReference type="InterPro" id="IPR006311">
    <property type="entry name" value="TAT_signal"/>
</dbReference>
<dbReference type="Gramene" id="PAN44052">
    <property type="protein sequence ID" value="PAN44052"/>
    <property type="gene ID" value="PAHAL_9G013600"/>
</dbReference>
<dbReference type="InterPro" id="IPR036514">
    <property type="entry name" value="SGNH_hydro_sf"/>
</dbReference>
<keyword evidence="2 5" id="KW-0732">Signal</keyword>
<dbReference type="Gene3D" id="3.40.50.1110">
    <property type="entry name" value="SGNH hydrolase"/>
    <property type="match status" value="1"/>
</dbReference>
<protein>
    <recommendedName>
        <fullName evidence="7">GDSL esterase/lipase</fullName>
    </recommendedName>
</protein>
<comment type="similarity">
    <text evidence="1">Belongs to the 'GDSL' lipolytic enzyme family.</text>
</comment>
<reference evidence="6" key="1">
    <citation type="submission" date="2018-04" db="EMBL/GenBank/DDBJ databases">
        <title>WGS assembly of Panicum hallii.</title>
        <authorList>
            <person name="Lovell J."/>
            <person name="Jenkins J."/>
            <person name="Lowry D."/>
            <person name="Mamidi S."/>
            <person name="Sreedasyam A."/>
            <person name="Weng X."/>
            <person name="Barry K."/>
            <person name="Bonette J."/>
            <person name="Campitelli B."/>
            <person name="Daum C."/>
            <person name="Gordon S."/>
            <person name="Gould B."/>
            <person name="Lipzen A."/>
            <person name="Macqueen A."/>
            <person name="Palacio-Mejia J."/>
            <person name="Plott C."/>
            <person name="Shakirov E."/>
            <person name="Shu S."/>
            <person name="Yoshinaga Y."/>
            <person name="Zane M."/>
            <person name="Rokhsar D."/>
            <person name="Grimwood J."/>
            <person name="Schmutz J."/>
            <person name="Juenger T."/>
        </authorList>
    </citation>
    <scope>NUCLEOTIDE SEQUENCE [LARGE SCALE GENOMIC DNA]</scope>
    <source>
        <strain evidence="6">FIL2</strain>
    </source>
</reference>
<dbReference type="GO" id="GO:0016788">
    <property type="term" value="F:hydrolase activity, acting on ester bonds"/>
    <property type="evidence" value="ECO:0007669"/>
    <property type="project" value="InterPro"/>
</dbReference>
<keyword evidence="4" id="KW-0325">Glycoprotein</keyword>
<dbReference type="SUPFAM" id="SSF52266">
    <property type="entry name" value="SGNH hydrolase"/>
    <property type="match status" value="1"/>
</dbReference>
<proteinExistence type="inferred from homology"/>
<dbReference type="PROSITE" id="PS51318">
    <property type="entry name" value="TAT"/>
    <property type="match status" value="1"/>
</dbReference>
<feature type="chain" id="PRO_5015728444" description="GDSL esterase/lipase" evidence="5">
    <location>
        <begin position="28"/>
        <end position="391"/>
    </location>
</feature>
<evidence type="ECO:0000256" key="5">
    <source>
        <dbReference type="SAM" id="SignalP"/>
    </source>
</evidence>
<dbReference type="CDD" id="cd01837">
    <property type="entry name" value="SGNH_plant_lipase_like"/>
    <property type="match status" value="1"/>
</dbReference>
<dbReference type="Pfam" id="PF00657">
    <property type="entry name" value="Lipase_GDSL"/>
    <property type="match status" value="1"/>
</dbReference>
<evidence type="ECO:0000256" key="1">
    <source>
        <dbReference type="ARBA" id="ARBA00008668"/>
    </source>
</evidence>
<dbReference type="PANTHER" id="PTHR22835">
    <property type="entry name" value="ZINC FINGER FYVE DOMAIN CONTAINING PROTEIN"/>
    <property type="match status" value="1"/>
</dbReference>
<sequence>MATRATSRRLLLLLPLALAIVVAGTAAAAPAAAAPPAASPFRTVYAFGDSFTDTGNTHSTTGPYSFGYVSSPPYGATFFHRSTNRYSDGRLVVDFLAEALKLPSFLPPYLSAAASNTSAQEVGVNFAVAGATAIEHDFFAKNNLSFDITPQSIMTQLGWFDAHLRAAAGKGKTNKVGDALFWVGEIGANDYAYTVVARDTIPPKLIRTMAVQRVTTFVEGLLERGAKYLIVQGLPLTGCLSMAMTLARAEDRDNVSCVASVNQQSYAHNRRLLAALHQLRQKHPDAVIAYADYYAAHLAVMRSPSRYGFTEPFRTCCGSGGGAYNFDLFATCGSPAVNTACAQPAKYINWDGVHMTEAMYKVVAGKFFQGGDGYCRPSFSDLLARKAQGKP</sequence>
<evidence type="ECO:0000256" key="4">
    <source>
        <dbReference type="ARBA" id="ARBA00023180"/>
    </source>
</evidence>
<evidence type="ECO:0008006" key="7">
    <source>
        <dbReference type="Google" id="ProtNLM"/>
    </source>
</evidence>
<dbReference type="AlphaFoldDB" id="A0A2S3IGW3"/>
<organism evidence="6">
    <name type="scientific">Panicum hallii</name>
    <dbReference type="NCBI Taxonomy" id="206008"/>
    <lineage>
        <taxon>Eukaryota</taxon>
        <taxon>Viridiplantae</taxon>
        <taxon>Streptophyta</taxon>
        <taxon>Embryophyta</taxon>
        <taxon>Tracheophyta</taxon>
        <taxon>Spermatophyta</taxon>
        <taxon>Magnoliopsida</taxon>
        <taxon>Liliopsida</taxon>
        <taxon>Poales</taxon>
        <taxon>Poaceae</taxon>
        <taxon>PACMAD clade</taxon>
        <taxon>Panicoideae</taxon>
        <taxon>Panicodae</taxon>
        <taxon>Paniceae</taxon>
        <taxon>Panicinae</taxon>
        <taxon>Panicum</taxon>
        <taxon>Panicum sect. Panicum</taxon>
    </lineage>
</organism>
<dbReference type="InterPro" id="IPR001087">
    <property type="entry name" value="GDSL"/>
</dbReference>
<dbReference type="InterPro" id="IPR035669">
    <property type="entry name" value="SGNH_plant_lipase-like"/>
</dbReference>
<evidence type="ECO:0000313" key="6">
    <source>
        <dbReference type="EMBL" id="PAN44052.1"/>
    </source>
</evidence>
<accession>A0A2S3IGW3</accession>
<dbReference type="EMBL" id="CM008054">
    <property type="protein sequence ID" value="PAN44052.1"/>
    <property type="molecule type" value="Genomic_DNA"/>
</dbReference>
<dbReference type="Proteomes" id="UP000243499">
    <property type="component" value="Chromosome 9"/>
</dbReference>
<dbReference type="PANTHER" id="PTHR22835:SF557">
    <property type="entry name" value="LIPASE_HYDROLASE FAMILY PROTEIN, PUTATIVE, EXPRESSED-RELATED"/>
    <property type="match status" value="1"/>
</dbReference>
<evidence type="ECO:0000256" key="2">
    <source>
        <dbReference type="ARBA" id="ARBA00022729"/>
    </source>
</evidence>
<gene>
    <name evidence="6" type="ORF">PAHAL_9G013600</name>
</gene>
<keyword evidence="3" id="KW-0378">Hydrolase</keyword>